<dbReference type="FunFam" id="1.10.8.60:FF:000013">
    <property type="entry name" value="DNA polymerase III subunit gamma/tau"/>
    <property type="match status" value="1"/>
</dbReference>
<gene>
    <name evidence="11" type="primary">dnaX</name>
    <name evidence="14" type="ORF">VISI1226_22987</name>
</gene>
<dbReference type="Pfam" id="PF22608">
    <property type="entry name" value="DNAX_ATPase_lid"/>
    <property type="match status" value="1"/>
</dbReference>
<dbReference type="Pfam" id="PF12169">
    <property type="entry name" value="DNA_pol3_gamma3"/>
    <property type="match status" value="1"/>
</dbReference>
<dbReference type="OrthoDB" id="9810148at2"/>
<dbReference type="GO" id="GO:0009360">
    <property type="term" value="C:DNA polymerase III complex"/>
    <property type="evidence" value="ECO:0007669"/>
    <property type="project" value="InterPro"/>
</dbReference>
<evidence type="ECO:0000256" key="8">
    <source>
        <dbReference type="ARBA" id="ARBA00022840"/>
    </source>
</evidence>
<evidence type="ECO:0000313" key="14">
    <source>
        <dbReference type="EMBL" id="EGA68441.1"/>
    </source>
</evidence>
<dbReference type="InterPro" id="IPR022754">
    <property type="entry name" value="DNA_pol_III_gamma-3"/>
</dbReference>
<comment type="subunit">
    <text evidence="11">DNA polymerase III contains a core (composed of alpha, epsilon and theta chains) that associates with a tau subunit. This core dimerizes to form the POLIII' complex. PolIII' associates with the gamma complex (composed of gamma, delta, delta', psi and chi chains) and with the beta chain to form the complete DNA polymerase III complex.</text>
</comment>
<organism evidence="14 15">
    <name type="scientific">Vibrio sinaloensis DSM 21326</name>
    <dbReference type="NCBI Taxonomy" id="945550"/>
    <lineage>
        <taxon>Bacteria</taxon>
        <taxon>Pseudomonadati</taxon>
        <taxon>Pseudomonadota</taxon>
        <taxon>Gammaproteobacteria</taxon>
        <taxon>Vibrionales</taxon>
        <taxon>Vibrionaceae</taxon>
        <taxon>Vibrio</taxon>
        <taxon>Vibrio oreintalis group</taxon>
    </lineage>
</organism>
<name>E8MC37_PHOS4</name>
<dbReference type="Pfam" id="PF12170">
    <property type="entry name" value="DNA_pol3_tau_5"/>
    <property type="match status" value="1"/>
</dbReference>
<dbReference type="GO" id="GO:0003887">
    <property type="term" value="F:DNA-directed DNA polymerase activity"/>
    <property type="evidence" value="ECO:0007669"/>
    <property type="project" value="UniProtKB-KW"/>
</dbReference>
<dbReference type="InterPro" id="IPR027417">
    <property type="entry name" value="P-loop_NTPase"/>
</dbReference>
<evidence type="ECO:0000256" key="3">
    <source>
        <dbReference type="ARBA" id="ARBA00022695"/>
    </source>
</evidence>
<dbReference type="InterPro" id="IPR008921">
    <property type="entry name" value="DNA_pol3_clamp-load_cplx_C"/>
</dbReference>
<dbReference type="NCBIfam" id="NF005942">
    <property type="entry name" value="PRK07994.1"/>
    <property type="match status" value="1"/>
</dbReference>
<dbReference type="EC" id="2.7.7.7" evidence="11"/>
<evidence type="ECO:0000256" key="7">
    <source>
        <dbReference type="ARBA" id="ARBA00022833"/>
    </source>
</evidence>
<evidence type="ECO:0000256" key="11">
    <source>
        <dbReference type="RuleBase" id="RU364063"/>
    </source>
</evidence>
<evidence type="ECO:0000256" key="4">
    <source>
        <dbReference type="ARBA" id="ARBA00022705"/>
    </source>
</evidence>
<evidence type="ECO:0000256" key="9">
    <source>
        <dbReference type="ARBA" id="ARBA00022932"/>
    </source>
</evidence>
<accession>E8MC37</accession>
<dbReference type="InterPro" id="IPR021029">
    <property type="entry name" value="DNA_pol_III_tau_dom-5"/>
</dbReference>
<feature type="compositionally biased region" description="Low complexity" evidence="12">
    <location>
        <begin position="384"/>
        <end position="407"/>
    </location>
</feature>
<dbReference type="InterPro" id="IPR038249">
    <property type="entry name" value="PolIII_tau_V_sf"/>
</dbReference>
<evidence type="ECO:0000256" key="1">
    <source>
        <dbReference type="ARBA" id="ARBA00006360"/>
    </source>
</evidence>
<evidence type="ECO:0000313" key="15">
    <source>
        <dbReference type="Proteomes" id="UP000006228"/>
    </source>
</evidence>
<dbReference type="Gene3D" id="1.20.272.10">
    <property type="match status" value="1"/>
</dbReference>
<dbReference type="NCBIfam" id="TIGR02397">
    <property type="entry name" value="dnaX_nterm"/>
    <property type="match status" value="1"/>
</dbReference>
<dbReference type="RefSeq" id="WP_008080651.1">
    <property type="nucleotide sequence ID" value="NZ_AEVT01000106.1"/>
</dbReference>
<evidence type="ECO:0000256" key="5">
    <source>
        <dbReference type="ARBA" id="ARBA00022723"/>
    </source>
</evidence>
<comment type="caution">
    <text evidence="14">The sequence shown here is derived from an EMBL/GenBank/DDBJ whole genome shotgun (WGS) entry which is preliminary data.</text>
</comment>
<dbReference type="Gene3D" id="3.30.300.150">
    <property type="entry name" value="DNA polymerase III, tau subunit, domain V"/>
    <property type="match status" value="1"/>
</dbReference>
<dbReference type="CDD" id="cd00009">
    <property type="entry name" value="AAA"/>
    <property type="match status" value="1"/>
</dbReference>
<dbReference type="GeneID" id="95571077"/>
<dbReference type="SUPFAM" id="SSF48019">
    <property type="entry name" value="post-AAA+ oligomerization domain-like"/>
    <property type="match status" value="1"/>
</dbReference>
<keyword evidence="9 11" id="KW-0239">DNA-directed DNA polymerase</keyword>
<evidence type="ECO:0000256" key="10">
    <source>
        <dbReference type="ARBA" id="ARBA00049244"/>
    </source>
</evidence>
<proteinExistence type="inferred from homology"/>
<comment type="similarity">
    <text evidence="1 11">Belongs to the DnaX/STICHEL family.</text>
</comment>
<dbReference type="Gene3D" id="3.40.50.300">
    <property type="entry name" value="P-loop containing nucleotide triphosphate hydrolases"/>
    <property type="match status" value="1"/>
</dbReference>
<comment type="function">
    <text evidence="11">DNA polymerase III is a complex, multichain enzyme responsible for most of the replicative synthesis in bacteria. This DNA polymerase also exhibits 3' to 5' exonuclease activity.</text>
</comment>
<keyword evidence="5" id="KW-0479">Metal-binding</keyword>
<feature type="region of interest" description="Disordered" evidence="12">
    <location>
        <begin position="384"/>
        <end position="532"/>
    </location>
</feature>
<dbReference type="GO" id="GO:0005524">
    <property type="term" value="F:ATP binding"/>
    <property type="evidence" value="ECO:0007669"/>
    <property type="project" value="UniProtKB-KW"/>
</dbReference>
<dbReference type="InterPro" id="IPR022001">
    <property type="entry name" value="DNA_pol3_tau_IV"/>
</dbReference>
<dbReference type="FunFam" id="1.20.272.10:FF:000003">
    <property type="entry name" value="DNA polymerase III subunit gamma/tau"/>
    <property type="match status" value="1"/>
</dbReference>
<keyword evidence="2 11" id="KW-0808">Transferase</keyword>
<evidence type="ECO:0000259" key="13">
    <source>
        <dbReference type="SMART" id="SM00382"/>
    </source>
</evidence>
<comment type="catalytic activity">
    <reaction evidence="10 11">
        <text>DNA(n) + a 2'-deoxyribonucleoside 5'-triphosphate = DNA(n+1) + diphosphate</text>
        <dbReference type="Rhea" id="RHEA:22508"/>
        <dbReference type="Rhea" id="RHEA-COMP:17339"/>
        <dbReference type="Rhea" id="RHEA-COMP:17340"/>
        <dbReference type="ChEBI" id="CHEBI:33019"/>
        <dbReference type="ChEBI" id="CHEBI:61560"/>
        <dbReference type="ChEBI" id="CHEBI:173112"/>
        <dbReference type="EC" id="2.7.7.7"/>
    </reaction>
</comment>
<keyword evidence="4 11" id="KW-0235">DNA replication</keyword>
<feature type="compositionally biased region" description="Polar residues" evidence="12">
    <location>
        <begin position="484"/>
        <end position="496"/>
    </location>
</feature>
<evidence type="ECO:0000256" key="2">
    <source>
        <dbReference type="ARBA" id="ARBA00022679"/>
    </source>
</evidence>
<dbReference type="CDD" id="cd18137">
    <property type="entry name" value="HLD_clamp_pol_III_gamma_tau"/>
    <property type="match status" value="1"/>
</dbReference>
<keyword evidence="8 11" id="KW-0067">ATP-binding</keyword>
<keyword evidence="7" id="KW-0862">Zinc</keyword>
<dbReference type="NCBIfam" id="NF004046">
    <property type="entry name" value="PRK05563.1"/>
    <property type="match status" value="1"/>
</dbReference>
<evidence type="ECO:0000256" key="12">
    <source>
        <dbReference type="SAM" id="MobiDB-lite"/>
    </source>
</evidence>
<evidence type="ECO:0000256" key="6">
    <source>
        <dbReference type="ARBA" id="ARBA00022741"/>
    </source>
</evidence>
<dbReference type="Proteomes" id="UP000006228">
    <property type="component" value="Unassembled WGS sequence"/>
</dbReference>
<dbReference type="SMART" id="SM00382">
    <property type="entry name" value="AAA"/>
    <property type="match status" value="1"/>
</dbReference>
<dbReference type="SUPFAM" id="SSF52540">
    <property type="entry name" value="P-loop containing nucleoside triphosphate hydrolases"/>
    <property type="match status" value="1"/>
</dbReference>
<dbReference type="Gene3D" id="1.10.8.60">
    <property type="match status" value="1"/>
</dbReference>
<feature type="compositionally biased region" description="Polar residues" evidence="12">
    <location>
        <begin position="408"/>
        <end position="418"/>
    </location>
</feature>
<dbReference type="GO" id="GO:0006261">
    <property type="term" value="P:DNA-templated DNA replication"/>
    <property type="evidence" value="ECO:0007669"/>
    <property type="project" value="TreeGrafter"/>
</dbReference>
<dbReference type="PANTHER" id="PTHR11669:SF0">
    <property type="entry name" value="PROTEIN STICHEL-LIKE 2"/>
    <property type="match status" value="1"/>
</dbReference>
<dbReference type="GO" id="GO:0003677">
    <property type="term" value="F:DNA binding"/>
    <property type="evidence" value="ECO:0007669"/>
    <property type="project" value="InterPro"/>
</dbReference>
<dbReference type="InterPro" id="IPR045085">
    <property type="entry name" value="HLD_clamp_pol_III_gamma_tau"/>
</dbReference>
<dbReference type="GO" id="GO:0046872">
    <property type="term" value="F:metal ion binding"/>
    <property type="evidence" value="ECO:0007669"/>
    <property type="project" value="UniProtKB-KW"/>
</dbReference>
<protein>
    <recommendedName>
        <fullName evidence="11">DNA polymerase III subunit gamma/tau</fullName>
        <ecNumber evidence="11">2.7.7.7</ecNumber>
    </recommendedName>
</protein>
<feature type="compositionally biased region" description="Low complexity" evidence="12">
    <location>
        <begin position="448"/>
        <end position="466"/>
    </location>
</feature>
<dbReference type="EMBL" id="AEVT01000106">
    <property type="protein sequence ID" value="EGA68441.1"/>
    <property type="molecule type" value="Genomic_DNA"/>
</dbReference>
<feature type="domain" description="AAA+ ATPase" evidence="13">
    <location>
        <begin position="37"/>
        <end position="179"/>
    </location>
</feature>
<feature type="compositionally biased region" description="Polar residues" evidence="12">
    <location>
        <begin position="523"/>
        <end position="532"/>
    </location>
</feature>
<dbReference type="FunFam" id="3.40.50.300:FF:000014">
    <property type="entry name" value="DNA polymerase III subunit gamma/tau"/>
    <property type="match status" value="1"/>
</dbReference>
<dbReference type="eggNOG" id="COG2812">
    <property type="taxonomic scope" value="Bacteria"/>
</dbReference>
<dbReference type="PANTHER" id="PTHR11669">
    <property type="entry name" value="REPLICATION FACTOR C / DNA POLYMERASE III GAMMA-TAU SUBUNIT"/>
    <property type="match status" value="1"/>
</dbReference>
<dbReference type="Pfam" id="PF13177">
    <property type="entry name" value="DNA_pol3_delta2"/>
    <property type="match status" value="1"/>
</dbReference>
<dbReference type="Pfam" id="PF12168">
    <property type="entry name" value="DNA_pol3_tau_4"/>
    <property type="match status" value="1"/>
</dbReference>
<keyword evidence="3 11" id="KW-0548">Nucleotidyltransferase</keyword>
<dbReference type="AlphaFoldDB" id="E8MC37"/>
<dbReference type="InterPro" id="IPR003593">
    <property type="entry name" value="AAA+_ATPase"/>
</dbReference>
<keyword evidence="6 11" id="KW-0547">Nucleotide-binding</keyword>
<dbReference type="InterPro" id="IPR012763">
    <property type="entry name" value="DNA_pol_III_sug/sutau_N"/>
</dbReference>
<reference evidence="14 15" key="1">
    <citation type="journal article" date="2012" name="Int. J. Syst. Evol. Microbiol.">
        <title>Vibrio caribbeanicus sp. nov., isolated from the marine sponge Scleritoderma cyanea.</title>
        <authorList>
            <person name="Hoffmann M."/>
            <person name="Monday S.R."/>
            <person name="Allard M.W."/>
            <person name="Strain E.A."/>
            <person name="Whittaker P."/>
            <person name="Naum M."/>
            <person name="McCarthy P.J."/>
            <person name="Lopez J.V."/>
            <person name="Fischer M."/>
            <person name="Brown E.W."/>
        </authorList>
    </citation>
    <scope>NUCLEOTIDE SEQUENCE [LARGE SCALE GENOMIC DNA]</scope>
    <source>
        <strain evidence="15">DSMZ 21326</strain>
    </source>
</reference>
<sequence>MSYLALARKWRPTKFNEVVGQSHVLTALENALAQNRLHHAYLFSGTRGVGKTTIGRLFAKGLNCETGITATPCGQCDTCKEIDEGRFVDLLEIDAASRTKVEDTRELLDNVQYKPARGRFKVYLIDEVHMLSRHSFNALLKTLEEPPEYVKFLLATTDPQKLPVTILSRCLQFHLKPITVDTIHEQLDHILGHEAVTSEPRALGMIAHAADGSMRDALSLTDQAIALGNGSVMAESVAHMLGTLDTDQALHLLESISSKQPEQAMETLSALAQNGVEWDGLLQQLATQLHRMAMYQALPSTLDKSQPDADKIELLSRELSPQDVQLYYQIALKGRQDLPLAPSERIGLEMVVLRMMAFRPASKPQANVISTQASVNVAVEQNAPQAQQAAPTPAPAAQAPALTRPTAMTQQPVPTPEQSYDAPPHYMSEPPQYDAPPMYDESPAQYEQAVQPQSSAPAQHAPAQQPRNSGPISGLRHQLRSQRKGLSSATDSTQGQAPKKTKATSEKPSSVLDRVAQKHGGTAQVSPLSNPNAIATAEPDKDEAYRWKPILPQKKPQKTELTPTQLKKALEHEKTPEMVQKLVVESLEQSDWAKLISQLETAKLTEQLALNSYYEKNGTSILLTLRPQQAHLNTDRAQSELLSALNQVLGEECHLSVQVGESGETPLELRDTLYQGKLQNAFDSLEKDEHVKFIEMRFAAELDKDSVRPI</sequence>
<dbReference type="InterPro" id="IPR050238">
    <property type="entry name" value="DNA_Rep/Repair_Clamp_Loader"/>
</dbReference>